<feature type="domain" description="ZNFX1" evidence="3">
    <location>
        <begin position="290"/>
        <end position="395"/>
    </location>
</feature>
<dbReference type="PANTHER" id="PTHR10887:SF341">
    <property type="entry name" value="NFX1-TYPE ZINC FINGER-CONTAINING PROTEIN 1"/>
    <property type="match status" value="1"/>
</dbReference>
<dbReference type="InterPro" id="IPR045055">
    <property type="entry name" value="DNA2/NAM7-like"/>
</dbReference>
<dbReference type="HOGENOM" id="CLU_001066_4_0_1"/>
<dbReference type="InterPro" id="IPR027417">
    <property type="entry name" value="P-loop_NTPase"/>
</dbReference>
<dbReference type="GO" id="GO:0004386">
    <property type="term" value="F:helicase activity"/>
    <property type="evidence" value="ECO:0007669"/>
    <property type="project" value="InterPro"/>
</dbReference>
<evidence type="ECO:0000259" key="3">
    <source>
        <dbReference type="Pfam" id="PF25396"/>
    </source>
</evidence>
<feature type="compositionally biased region" description="Basic and acidic residues" evidence="1">
    <location>
        <begin position="204"/>
        <end position="219"/>
    </location>
</feature>
<feature type="domain" description="DNA2/NAM7 helicase helicase" evidence="2">
    <location>
        <begin position="500"/>
        <end position="643"/>
    </location>
</feature>
<dbReference type="PANTHER" id="PTHR10887">
    <property type="entry name" value="DNA2/NAM7 HELICASE FAMILY"/>
    <property type="match status" value="1"/>
</dbReference>
<dbReference type="InParanoid" id="K1QEN3"/>
<sequence>MIRREGRWGSGGRGRRPGGATAKIEGRPMGSWKLRCGFRRLQELKTKHANEVLTTLSSPETRFKEALEDESHDSNMTALILRCIAKALECESQRQGTIILLTTIENSRFPRCNLLEFLHDIVENDYEIMEYQDSVEDAITLFIALGQNLPHSSTLFGLFVTIELVINKLKSHQLLDSSLEQEFKTCKEIKEGIMKQKPKKQNRERRMEREDEREPDNDFRDINVFPQSLDVAAGVDHNPFLRRNKERGGYRDLNHYLDIQFRLLREDFISPLRDGIQEYIEALNNTGQVKRLQDLRIYKNVQIISPICDKSGLSYRICFDADNLKFVRWESSKRLIFGSLVCLSRDGFRTMLFASVSNREVKLISKGIVDLKFEKTHEEMAALPRDARFVMAETTAYFEAYKHVLHGLQNMRRIPFEKYIVRCETDVIKPPRYLLRRNITYDLRPLVDDDIVLQGEKKLRKVGISISHEPNYNFSPLSAKCANIRIMDFEKWPSATQLNLDGSQYKAVQRALTNEFVITQGPPGTGKTYIGLKIVRALLHNYKVWNTNLNGAVEHKPMLIVCYTNHALDQFLEGIIECYNGDILRVGGRSSSEVLKQYNISTYRMKMRQSKEIDRHISREARRINWALKQIREVINDTAQKIEFAEREIIHEDYLQPFMGNYYNELVQVSVANPAKNEFATMKSTDVDVCVSKIVASVQYLSTKHYHVDTYKKCLVRLNHTSLNAWQNVKNAFLVFICAKAYVVNDTLRIVNTQLEENLNVAML</sequence>
<evidence type="ECO:0000313" key="4">
    <source>
        <dbReference type="EMBL" id="EKC27275.1"/>
    </source>
</evidence>
<dbReference type="Pfam" id="PF13086">
    <property type="entry name" value="AAA_11"/>
    <property type="match status" value="1"/>
</dbReference>
<name>K1QEN3_MAGGI</name>
<feature type="region of interest" description="Disordered" evidence="1">
    <location>
        <begin position="194"/>
        <end position="219"/>
    </location>
</feature>
<dbReference type="FunCoup" id="K1QEN3">
    <property type="interactions" value="3"/>
</dbReference>
<dbReference type="AlphaFoldDB" id="K1QEN3"/>
<proteinExistence type="predicted"/>
<gene>
    <name evidence="4" type="ORF">CGI_10003301</name>
</gene>
<dbReference type="Pfam" id="PF25396">
    <property type="entry name" value="ZNFX1"/>
    <property type="match status" value="1"/>
</dbReference>
<dbReference type="InterPro" id="IPR057373">
    <property type="entry name" value="ZNFX1"/>
</dbReference>
<dbReference type="Gene3D" id="3.40.50.300">
    <property type="entry name" value="P-loop containing nucleotide triphosphate hydrolases"/>
    <property type="match status" value="1"/>
</dbReference>
<accession>K1QEN3</accession>
<evidence type="ECO:0000256" key="1">
    <source>
        <dbReference type="SAM" id="MobiDB-lite"/>
    </source>
</evidence>
<dbReference type="GO" id="GO:0031380">
    <property type="term" value="C:nuclear RNA-directed RNA polymerase complex"/>
    <property type="evidence" value="ECO:0007669"/>
    <property type="project" value="TreeGrafter"/>
</dbReference>
<organism evidence="4">
    <name type="scientific">Magallana gigas</name>
    <name type="common">Pacific oyster</name>
    <name type="synonym">Crassostrea gigas</name>
    <dbReference type="NCBI Taxonomy" id="29159"/>
    <lineage>
        <taxon>Eukaryota</taxon>
        <taxon>Metazoa</taxon>
        <taxon>Spiralia</taxon>
        <taxon>Lophotrochozoa</taxon>
        <taxon>Mollusca</taxon>
        <taxon>Bivalvia</taxon>
        <taxon>Autobranchia</taxon>
        <taxon>Pteriomorphia</taxon>
        <taxon>Ostreida</taxon>
        <taxon>Ostreoidea</taxon>
        <taxon>Ostreidae</taxon>
        <taxon>Magallana</taxon>
    </lineage>
</organism>
<dbReference type="SUPFAM" id="SSF52540">
    <property type="entry name" value="P-loop containing nucleoside triphosphate hydrolases"/>
    <property type="match status" value="1"/>
</dbReference>
<evidence type="ECO:0000259" key="2">
    <source>
        <dbReference type="Pfam" id="PF13086"/>
    </source>
</evidence>
<reference evidence="4" key="1">
    <citation type="journal article" date="2012" name="Nature">
        <title>The oyster genome reveals stress adaptation and complexity of shell formation.</title>
        <authorList>
            <person name="Zhang G."/>
            <person name="Fang X."/>
            <person name="Guo X."/>
            <person name="Li L."/>
            <person name="Luo R."/>
            <person name="Xu F."/>
            <person name="Yang P."/>
            <person name="Zhang L."/>
            <person name="Wang X."/>
            <person name="Qi H."/>
            <person name="Xiong Z."/>
            <person name="Que H."/>
            <person name="Xie Y."/>
            <person name="Holland P.W."/>
            <person name="Paps J."/>
            <person name="Zhu Y."/>
            <person name="Wu F."/>
            <person name="Chen Y."/>
            <person name="Wang J."/>
            <person name="Peng C."/>
            <person name="Meng J."/>
            <person name="Yang L."/>
            <person name="Liu J."/>
            <person name="Wen B."/>
            <person name="Zhang N."/>
            <person name="Huang Z."/>
            <person name="Zhu Q."/>
            <person name="Feng Y."/>
            <person name="Mount A."/>
            <person name="Hedgecock D."/>
            <person name="Xu Z."/>
            <person name="Liu Y."/>
            <person name="Domazet-Loso T."/>
            <person name="Du Y."/>
            <person name="Sun X."/>
            <person name="Zhang S."/>
            <person name="Liu B."/>
            <person name="Cheng P."/>
            <person name="Jiang X."/>
            <person name="Li J."/>
            <person name="Fan D."/>
            <person name="Wang W."/>
            <person name="Fu W."/>
            <person name="Wang T."/>
            <person name="Wang B."/>
            <person name="Zhang J."/>
            <person name="Peng Z."/>
            <person name="Li Y."/>
            <person name="Li N."/>
            <person name="Wang J."/>
            <person name="Chen M."/>
            <person name="He Y."/>
            <person name="Tan F."/>
            <person name="Song X."/>
            <person name="Zheng Q."/>
            <person name="Huang R."/>
            <person name="Yang H."/>
            <person name="Du X."/>
            <person name="Chen L."/>
            <person name="Yang M."/>
            <person name="Gaffney P.M."/>
            <person name="Wang S."/>
            <person name="Luo L."/>
            <person name="She Z."/>
            <person name="Ming Y."/>
            <person name="Huang W."/>
            <person name="Zhang S."/>
            <person name="Huang B."/>
            <person name="Zhang Y."/>
            <person name="Qu T."/>
            <person name="Ni P."/>
            <person name="Miao G."/>
            <person name="Wang J."/>
            <person name="Wang Q."/>
            <person name="Steinberg C.E."/>
            <person name="Wang H."/>
            <person name="Li N."/>
            <person name="Qian L."/>
            <person name="Zhang G."/>
            <person name="Li Y."/>
            <person name="Yang H."/>
            <person name="Liu X."/>
            <person name="Wang J."/>
            <person name="Yin Y."/>
            <person name="Wang J."/>
        </authorList>
    </citation>
    <scope>NUCLEOTIDE SEQUENCE [LARGE SCALE GENOMIC DNA]</scope>
    <source>
        <strain evidence="4">05x7-T-G4-1.051#20</strain>
    </source>
</reference>
<dbReference type="GO" id="GO:0031048">
    <property type="term" value="P:regulatory ncRNA-mediated heterochromatin formation"/>
    <property type="evidence" value="ECO:0007669"/>
    <property type="project" value="TreeGrafter"/>
</dbReference>
<dbReference type="EMBL" id="JH817606">
    <property type="protein sequence ID" value="EKC27275.1"/>
    <property type="molecule type" value="Genomic_DNA"/>
</dbReference>
<dbReference type="InterPro" id="IPR041677">
    <property type="entry name" value="DNA2/NAM7_AAA_11"/>
</dbReference>
<protein>
    <submittedName>
        <fullName evidence="4">NFX1-type zinc finger-containing protein 1</fullName>
    </submittedName>
</protein>
<feature type="region of interest" description="Disordered" evidence="1">
    <location>
        <begin position="1"/>
        <end position="24"/>
    </location>
</feature>